<evidence type="ECO:0000256" key="11">
    <source>
        <dbReference type="ARBA" id="ARBA00049714"/>
    </source>
</evidence>
<evidence type="ECO:0000256" key="6">
    <source>
        <dbReference type="ARBA" id="ARBA00030119"/>
    </source>
</evidence>
<evidence type="ECO:0000256" key="3">
    <source>
        <dbReference type="ARBA" id="ARBA00023002"/>
    </source>
</evidence>
<evidence type="ECO:0000313" key="15">
    <source>
        <dbReference type="Proteomes" id="UP001407405"/>
    </source>
</evidence>
<keyword evidence="15" id="KW-1185">Reference proteome</keyword>
<dbReference type="InterPro" id="IPR017896">
    <property type="entry name" value="4Fe4S_Fe-S-bd"/>
</dbReference>
<evidence type="ECO:0000256" key="7">
    <source>
        <dbReference type="ARBA" id="ARBA00032722"/>
    </source>
</evidence>
<dbReference type="InterPro" id="IPR013785">
    <property type="entry name" value="Aldolase_TIM"/>
</dbReference>
<name>A0ABU9VXG8_9CLOT</name>
<dbReference type="InterPro" id="IPR017900">
    <property type="entry name" value="4Fe4S_Fe_S_CS"/>
</dbReference>
<evidence type="ECO:0000256" key="2">
    <source>
        <dbReference type="ARBA" id="ARBA00022723"/>
    </source>
</evidence>
<dbReference type="NCBIfam" id="NF006183">
    <property type="entry name" value="PRK08318.1"/>
    <property type="match status" value="1"/>
</dbReference>
<dbReference type="SUPFAM" id="SSF51395">
    <property type="entry name" value="FMN-linked oxidoreductases"/>
    <property type="match status" value="1"/>
</dbReference>
<comment type="function">
    <text evidence="10">Involved in pyrimidine base degradation. Catalyzes physiologically the reduction of uracil to 5,6-dihydrouracil (DHU) by using NADH as a specific cosubstrate. It also catalyzes the reverse reaction and the reduction of thymine to 5,6-dihydrothymine (DHT).</text>
</comment>
<keyword evidence="2" id="KW-0479">Metal-binding</keyword>
<organism evidence="14 15">
    <name type="scientific">Anoxynatronum sibiricum</name>
    <dbReference type="NCBI Taxonomy" id="210623"/>
    <lineage>
        <taxon>Bacteria</taxon>
        <taxon>Bacillati</taxon>
        <taxon>Bacillota</taxon>
        <taxon>Clostridia</taxon>
        <taxon>Eubacteriales</taxon>
        <taxon>Clostridiaceae</taxon>
        <taxon>Anoxynatronum</taxon>
    </lineage>
</organism>
<evidence type="ECO:0000256" key="10">
    <source>
        <dbReference type="ARBA" id="ARBA00049578"/>
    </source>
</evidence>
<evidence type="ECO:0000256" key="4">
    <source>
        <dbReference type="ARBA" id="ARBA00023004"/>
    </source>
</evidence>
<evidence type="ECO:0000256" key="8">
    <source>
        <dbReference type="ARBA" id="ARBA00047685"/>
    </source>
</evidence>
<feature type="domain" description="4Fe-4S ferredoxin-type" evidence="13">
    <location>
        <begin position="336"/>
        <end position="368"/>
    </location>
</feature>
<sequence length="419" mass="46576">MAKRKDLSMEFCGVKCENPFFLSSSPVGSNYDMCKKALEGGWGGIVYKTIGYWIPQECSPRFDQTRKEGTSFVGFKNMEMISDKPTEKNLEMMYQLKKDFPDKVLVASIMGENTEEWKKLAKAVTEIGADIIECNFSCPQMTTHAMGSDVGCNFNLVAEYTRAVVESTHLPVMPKMTPNLTLMELPARAAVKNGAKAIAAINTIKSITEVDLDNFTCLPIINGKSSISGYSGKAVKPIALRFIAQMAQDDELKNIPISGMGGIETWQDALEFLLLGAGNLQVTTSVMQYGYRIVEDLISGVSYWMEEKGITDLSTIVGQALPNIVPAEEIERDFKVYPKYDHDKCVGCGRCYVSCYDGGHQAIDWNETERRPYLNEDKCVGCGLCWIVCPVENCITPGEVKFHDFGTPRDIHVIPKQFV</sequence>
<keyword evidence="3 14" id="KW-0560">Oxidoreductase</keyword>
<comment type="subunit">
    <text evidence="11">Heterotetramer of 2 PreA and 2 PreT subunits.</text>
</comment>
<evidence type="ECO:0000259" key="13">
    <source>
        <dbReference type="PROSITE" id="PS51379"/>
    </source>
</evidence>
<dbReference type="Proteomes" id="UP001407405">
    <property type="component" value="Unassembled WGS sequence"/>
</dbReference>
<dbReference type="SUPFAM" id="SSF54862">
    <property type="entry name" value="4Fe-4S ferredoxins"/>
    <property type="match status" value="1"/>
</dbReference>
<dbReference type="Pfam" id="PF01180">
    <property type="entry name" value="DHO_dh"/>
    <property type="match status" value="1"/>
</dbReference>
<proteinExistence type="inferred from homology"/>
<evidence type="ECO:0000313" key="14">
    <source>
        <dbReference type="EMBL" id="MEN1761863.1"/>
    </source>
</evidence>
<dbReference type="RefSeq" id="WP_343187143.1">
    <property type="nucleotide sequence ID" value="NZ_JBCITM010000022.1"/>
</dbReference>
<comment type="catalytic activity">
    <reaction evidence="8">
        <text>5,6-dihydrothymine + NAD(+) = thymine + NADH + H(+)</text>
        <dbReference type="Rhea" id="RHEA:28791"/>
        <dbReference type="ChEBI" id="CHEBI:15378"/>
        <dbReference type="ChEBI" id="CHEBI:17821"/>
        <dbReference type="ChEBI" id="CHEBI:27468"/>
        <dbReference type="ChEBI" id="CHEBI:57540"/>
        <dbReference type="ChEBI" id="CHEBI:57945"/>
        <dbReference type="EC" id="1.3.1.1"/>
    </reaction>
</comment>
<comment type="caution">
    <text evidence="14">The sequence shown here is derived from an EMBL/GenBank/DDBJ whole genome shotgun (WGS) entry which is preliminary data.</text>
</comment>
<feature type="domain" description="4Fe-4S ferredoxin-type" evidence="13">
    <location>
        <begin position="370"/>
        <end position="400"/>
    </location>
</feature>
<evidence type="ECO:0000256" key="9">
    <source>
        <dbReference type="ARBA" id="ARBA00048792"/>
    </source>
</evidence>
<dbReference type="Gene3D" id="3.20.20.70">
    <property type="entry name" value="Aldolase class I"/>
    <property type="match status" value="1"/>
</dbReference>
<dbReference type="GO" id="GO:0004159">
    <property type="term" value="F:dihydropyrimidine dehydrogenase (NAD+) activity"/>
    <property type="evidence" value="ECO:0007669"/>
    <property type="project" value="UniProtKB-EC"/>
</dbReference>
<dbReference type="PROSITE" id="PS51379">
    <property type="entry name" value="4FE4S_FER_2"/>
    <property type="match status" value="2"/>
</dbReference>
<evidence type="ECO:0000256" key="5">
    <source>
        <dbReference type="ARBA" id="ARBA00023014"/>
    </source>
</evidence>
<keyword evidence="5" id="KW-0411">Iron-sulfur</keyword>
<dbReference type="Gene3D" id="3.30.70.20">
    <property type="match status" value="1"/>
</dbReference>
<protein>
    <recommendedName>
        <fullName evidence="12">dihydrouracil dehydrogenase (NAD(+))</fullName>
        <ecNumber evidence="12">1.3.1.1</ecNumber>
    </recommendedName>
    <alternativeName>
        <fullName evidence="7">Dihydrothymine dehydrogenase</fullName>
    </alternativeName>
    <alternativeName>
        <fullName evidence="6">Dihydrouracil dehydrogenase</fullName>
    </alternativeName>
</protein>
<dbReference type="EC" id="1.3.1.1" evidence="12"/>
<evidence type="ECO:0000256" key="1">
    <source>
        <dbReference type="ARBA" id="ARBA00010804"/>
    </source>
</evidence>
<dbReference type="PROSITE" id="PS00198">
    <property type="entry name" value="4FE4S_FER_1"/>
    <property type="match status" value="1"/>
</dbReference>
<dbReference type="Pfam" id="PF14697">
    <property type="entry name" value="Fer4_21"/>
    <property type="match status" value="1"/>
</dbReference>
<dbReference type="PANTHER" id="PTHR43073">
    <property type="entry name" value="DIHYDROPYRIMIDINE DEHYDROGENASE [NADP(+)]"/>
    <property type="match status" value="1"/>
</dbReference>
<reference evidence="14 15" key="1">
    <citation type="submission" date="2024-04" db="EMBL/GenBank/DDBJ databases">
        <title>Genome sequencing and metabolic network reconstruction of aminoacids and betaine degradation by Anoxynatronum sibiricum.</title>
        <authorList>
            <person name="Detkova E.N."/>
            <person name="Boltjanskaja Y.V."/>
            <person name="Mardanov A.V."/>
            <person name="Kevbrin V."/>
        </authorList>
    </citation>
    <scope>NUCLEOTIDE SEQUENCE [LARGE SCALE GENOMIC DNA]</scope>
    <source>
        <strain evidence="14 15">Z-7981</strain>
    </source>
</reference>
<dbReference type="EMBL" id="JBCITM010000022">
    <property type="protein sequence ID" value="MEN1761863.1"/>
    <property type="molecule type" value="Genomic_DNA"/>
</dbReference>
<gene>
    <name evidence="14" type="primary">preA</name>
    <name evidence="14" type="ORF">AAIG11_15355</name>
</gene>
<evidence type="ECO:0000256" key="12">
    <source>
        <dbReference type="ARBA" id="ARBA00049728"/>
    </source>
</evidence>
<keyword evidence="4" id="KW-0408">Iron</keyword>
<comment type="similarity">
    <text evidence="1">Belongs to the dihydropyrimidine dehydrogenase family.</text>
</comment>
<comment type="catalytic activity">
    <reaction evidence="9">
        <text>5,6-dihydrouracil + NAD(+) = uracil + NADH + H(+)</text>
        <dbReference type="Rhea" id="RHEA:20189"/>
        <dbReference type="ChEBI" id="CHEBI:15378"/>
        <dbReference type="ChEBI" id="CHEBI:15901"/>
        <dbReference type="ChEBI" id="CHEBI:17568"/>
        <dbReference type="ChEBI" id="CHEBI:57540"/>
        <dbReference type="ChEBI" id="CHEBI:57945"/>
        <dbReference type="EC" id="1.3.1.1"/>
    </reaction>
</comment>
<dbReference type="InterPro" id="IPR005720">
    <property type="entry name" value="Dihydroorotate_DH_cat"/>
</dbReference>
<dbReference type="CDD" id="cd02940">
    <property type="entry name" value="DHPD_FMN"/>
    <property type="match status" value="1"/>
</dbReference>
<dbReference type="PANTHER" id="PTHR43073:SF2">
    <property type="entry name" value="DIHYDROPYRIMIDINE DEHYDROGENASE [NADP(+)]"/>
    <property type="match status" value="1"/>
</dbReference>
<accession>A0ABU9VXG8</accession>